<feature type="domain" description="PhnB-like" evidence="1">
    <location>
        <begin position="4"/>
        <end position="137"/>
    </location>
</feature>
<evidence type="ECO:0000259" key="1">
    <source>
        <dbReference type="Pfam" id="PF06983"/>
    </source>
</evidence>
<dbReference type="EMBL" id="JACJJQ010000033">
    <property type="protein sequence ID" value="MBM6754519.1"/>
    <property type="molecule type" value="Genomic_DNA"/>
</dbReference>
<name>A0ABS2EPU1_9LACO</name>
<accession>A0ABS2EPU1</accession>
<dbReference type="PANTHER" id="PTHR33990">
    <property type="entry name" value="PROTEIN YJDN-RELATED"/>
    <property type="match status" value="1"/>
</dbReference>
<dbReference type="InterPro" id="IPR029068">
    <property type="entry name" value="Glyas_Bleomycin-R_OHBP_Dase"/>
</dbReference>
<dbReference type="Proteomes" id="UP000776629">
    <property type="component" value="Unassembled WGS sequence"/>
</dbReference>
<proteinExistence type="predicted"/>
<keyword evidence="3" id="KW-1185">Reference proteome</keyword>
<organism evidence="2 3">
    <name type="scientific">Limosilactobacillus alvi</name>
    <dbReference type="NCBI Taxonomy" id="990412"/>
    <lineage>
        <taxon>Bacteria</taxon>
        <taxon>Bacillati</taxon>
        <taxon>Bacillota</taxon>
        <taxon>Bacilli</taxon>
        <taxon>Lactobacillales</taxon>
        <taxon>Lactobacillaceae</taxon>
        <taxon>Limosilactobacillus</taxon>
    </lineage>
</organism>
<dbReference type="Gene3D" id="3.10.180.10">
    <property type="entry name" value="2,3-Dihydroxybiphenyl 1,2-Dioxygenase, domain 1"/>
    <property type="match status" value="1"/>
</dbReference>
<gene>
    <name evidence="2" type="ORF">H5993_07090</name>
</gene>
<sequence>MTAKLYPFLTFENAKEAMAYYAEVFGAKIITHNPLSEAQVTSLGLEVTDLEETTALGEFTVAGQKIICADATMNNPQPSSLVAILLNFDGDEGAAREFFNHLASSEELRVTMPFGPHQYYGQLGQIVDRYGITWFVVTE</sequence>
<evidence type="ECO:0000313" key="2">
    <source>
        <dbReference type="EMBL" id="MBM6754519.1"/>
    </source>
</evidence>
<dbReference type="RefSeq" id="WP_204776800.1">
    <property type="nucleotide sequence ID" value="NZ_JACJJQ010000033.1"/>
</dbReference>
<protein>
    <submittedName>
        <fullName evidence="2">VOC family protein</fullName>
    </submittedName>
</protein>
<dbReference type="InterPro" id="IPR028973">
    <property type="entry name" value="PhnB-like"/>
</dbReference>
<reference evidence="2 3" key="1">
    <citation type="journal article" date="2021" name="Sci. Rep.">
        <title>The distribution of antibiotic resistance genes in chicken gut microbiota commensals.</title>
        <authorList>
            <person name="Juricova H."/>
            <person name="Matiasovicova J."/>
            <person name="Kubasova T."/>
            <person name="Cejkova D."/>
            <person name="Rychlik I."/>
        </authorList>
    </citation>
    <scope>NUCLEOTIDE SEQUENCE [LARGE SCALE GENOMIC DNA]</scope>
    <source>
        <strain evidence="2 3">An810</strain>
    </source>
</reference>
<dbReference type="SUPFAM" id="SSF54593">
    <property type="entry name" value="Glyoxalase/Bleomycin resistance protein/Dihydroxybiphenyl dioxygenase"/>
    <property type="match status" value="1"/>
</dbReference>
<evidence type="ECO:0000313" key="3">
    <source>
        <dbReference type="Proteomes" id="UP000776629"/>
    </source>
</evidence>
<comment type="caution">
    <text evidence="2">The sequence shown here is derived from an EMBL/GenBank/DDBJ whole genome shotgun (WGS) entry which is preliminary data.</text>
</comment>
<dbReference type="PANTHER" id="PTHR33990:SF5">
    <property type="entry name" value="PHNB-LIKE DOMAIN-CONTAINING PROTEIN"/>
    <property type="match status" value="1"/>
</dbReference>
<dbReference type="Pfam" id="PF06983">
    <property type="entry name" value="3-dmu-9_3-mt"/>
    <property type="match status" value="1"/>
</dbReference>